<feature type="compositionally biased region" description="Low complexity" evidence="6">
    <location>
        <begin position="452"/>
        <end position="464"/>
    </location>
</feature>
<feature type="domain" description="GOST seven transmembrane" evidence="9">
    <location>
        <begin position="177"/>
        <end position="417"/>
    </location>
</feature>
<sequence length="507" mass="57885">MRINLFLIWVAACLLHIVDSRPEAGKWIVDVNSESTIPRWLFAGSKVYVQVTCGSNSVEAGEMKVRWKLYTPPACLDRDQIQMNNHTEGVFPYQCDHDGQIILVEATSMTTESKATTPKDGTTLNKGKKLPLTVIYLDGYYVFLVVVEKNVDMKNDLGKLQIEIISPQGYLSAKDWPLLPFYGTMCVVYVILGIIWLTVSFLQWRDLLRIQFWVCAVILLGMLEKAMFFAEYQRVNSNGANKLSVVLFAEWVSCAKRTLARMLVIIVSLGFGIVKPRLGPMLHRVVCVGGLYFVLACYESYSRITNDEMYLIASVPLAILDSAICWWIFTSLVQTTRTLRLRRNTVKLALYRHFTNTLIFAVIASVLFMLYSIKAHRMSECVTDWKNLWLDDAFWHILFSVLLLVIMILWRPTNNNQRYAFTPLLDNPEDEDDEEEEEQFVSDAYGVKMRGPNSNNSTKPSKSANNDEDDLKWVEENIPAAINDAALPVLDSDEEIINTKFEVSKMQ</sequence>
<reference evidence="10" key="1">
    <citation type="submission" date="2018-04" db="EMBL/GenBank/DDBJ databases">
        <authorList>
            <person name="Go L.Y."/>
            <person name="Mitchell J.A."/>
        </authorList>
    </citation>
    <scope>NUCLEOTIDE SEQUENCE</scope>
    <source>
        <tissue evidence="10">Whole organism</tissue>
    </source>
</reference>
<accession>A0A336LKK6</accession>
<evidence type="ECO:0000256" key="3">
    <source>
        <dbReference type="ARBA" id="ARBA00022729"/>
    </source>
</evidence>
<evidence type="ECO:0000256" key="1">
    <source>
        <dbReference type="ARBA" id="ARBA00004141"/>
    </source>
</evidence>
<dbReference type="EMBL" id="UFQT01000003">
    <property type="protein sequence ID" value="SSX17143.1"/>
    <property type="molecule type" value="Genomic_DNA"/>
</dbReference>
<feature type="transmembrane region" description="Helical" evidence="7">
    <location>
        <begin position="258"/>
        <end position="274"/>
    </location>
</feature>
<dbReference type="GO" id="GO:0005794">
    <property type="term" value="C:Golgi apparatus"/>
    <property type="evidence" value="ECO:0007669"/>
    <property type="project" value="TreeGrafter"/>
</dbReference>
<evidence type="ECO:0000256" key="4">
    <source>
        <dbReference type="ARBA" id="ARBA00022989"/>
    </source>
</evidence>
<evidence type="ECO:0000256" key="8">
    <source>
        <dbReference type="SAM" id="SignalP"/>
    </source>
</evidence>
<dbReference type="InterPro" id="IPR053937">
    <property type="entry name" value="GOST_TM"/>
</dbReference>
<proteinExistence type="predicted"/>
<keyword evidence="5 7" id="KW-0472">Membrane</keyword>
<evidence type="ECO:0000313" key="10">
    <source>
        <dbReference type="EMBL" id="SSW96756.1"/>
    </source>
</evidence>
<feature type="transmembrane region" description="Helical" evidence="7">
    <location>
        <begin position="393"/>
        <end position="410"/>
    </location>
</feature>
<evidence type="ECO:0000256" key="5">
    <source>
        <dbReference type="ARBA" id="ARBA00023136"/>
    </source>
</evidence>
<gene>
    <name evidence="11" type="primary">CSON009979</name>
</gene>
<name>A0A336LKK6_CULSO</name>
<keyword evidence="4 7" id="KW-1133">Transmembrane helix</keyword>
<reference evidence="11" key="2">
    <citation type="submission" date="2018-07" db="EMBL/GenBank/DDBJ databases">
        <authorList>
            <person name="Quirk P.G."/>
            <person name="Krulwich T.A."/>
        </authorList>
    </citation>
    <scope>NUCLEOTIDE SEQUENCE</scope>
</reference>
<feature type="signal peptide" evidence="8">
    <location>
        <begin position="1"/>
        <end position="20"/>
    </location>
</feature>
<feature type="transmembrane region" description="Helical" evidence="7">
    <location>
        <begin position="310"/>
        <end position="333"/>
    </location>
</feature>
<dbReference type="EMBL" id="UFQS01000003">
    <property type="protein sequence ID" value="SSW96756.1"/>
    <property type="molecule type" value="Genomic_DNA"/>
</dbReference>
<evidence type="ECO:0000256" key="6">
    <source>
        <dbReference type="SAM" id="MobiDB-lite"/>
    </source>
</evidence>
<feature type="transmembrane region" description="Helical" evidence="7">
    <location>
        <begin position="354"/>
        <end position="373"/>
    </location>
</feature>
<dbReference type="InterPro" id="IPR009637">
    <property type="entry name" value="GPR107/GPR108-like"/>
</dbReference>
<dbReference type="AlphaFoldDB" id="A0A336LKK6"/>
<feature type="region of interest" description="Disordered" evidence="6">
    <location>
        <begin position="442"/>
        <end position="470"/>
    </location>
</feature>
<feature type="transmembrane region" description="Helical" evidence="7">
    <location>
        <begin position="210"/>
        <end position="230"/>
    </location>
</feature>
<evidence type="ECO:0000313" key="11">
    <source>
        <dbReference type="EMBL" id="SSX17143.1"/>
    </source>
</evidence>
<dbReference type="Pfam" id="PF06814">
    <property type="entry name" value="GOST_TM"/>
    <property type="match status" value="1"/>
</dbReference>
<dbReference type="OMA" id="RTENCTP"/>
<feature type="chain" id="PRO_5036062210" evidence="8">
    <location>
        <begin position="21"/>
        <end position="507"/>
    </location>
</feature>
<dbReference type="PANTHER" id="PTHR21229:SF1">
    <property type="entry name" value="GH17801P"/>
    <property type="match status" value="1"/>
</dbReference>
<evidence type="ECO:0000256" key="2">
    <source>
        <dbReference type="ARBA" id="ARBA00022692"/>
    </source>
</evidence>
<feature type="transmembrane region" description="Helical" evidence="7">
    <location>
        <begin position="176"/>
        <end position="198"/>
    </location>
</feature>
<dbReference type="PANTHER" id="PTHR21229">
    <property type="entry name" value="LUNG SEVEN TRANSMEMBRANE RECEPTOR"/>
    <property type="match status" value="1"/>
</dbReference>
<keyword evidence="2 7" id="KW-0812">Transmembrane</keyword>
<organism evidence="11">
    <name type="scientific">Culicoides sonorensis</name>
    <name type="common">Biting midge</name>
    <dbReference type="NCBI Taxonomy" id="179676"/>
    <lineage>
        <taxon>Eukaryota</taxon>
        <taxon>Metazoa</taxon>
        <taxon>Ecdysozoa</taxon>
        <taxon>Arthropoda</taxon>
        <taxon>Hexapoda</taxon>
        <taxon>Insecta</taxon>
        <taxon>Pterygota</taxon>
        <taxon>Neoptera</taxon>
        <taxon>Endopterygota</taxon>
        <taxon>Diptera</taxon>
        <taxon>Nematocera</taxon>
        <taxon>Chironomoidea</taxon>
        <taxon>Ceratopogonidae</taxon>
        <taxon>Ceratopogoninae</taxon>
        <taxon>Culicoides</taxon>
        <taxon>Monoculicoides</taxon>
    </lineage>
</organism>
<dbReference type="GO" id="GO:0016020">
    <property type="term" value="C:membrane"/>
    <property type="evidence" value="ECO:0007669"/>
    <property type="project" value="UniProtKB-SubCell"/>
</dbReference>
<evidence type="ECO:0000259" key="9">
    <source>
        <dbReference type="Pfam" id="PF06814"/>
    </source>
</evidence>
<keyword evidence="3 8" id="KW-0732">Signal</keyword>
<dbReference type="VEuPathDB" id="VectorBase:CSON009979"/>
<evidence type="ECO:0000256" key="7">
    <source>
        <dbReference type="SAM" id="Phobius"/>
    </source>
</evidence>
<dbReference type="GO" id="GO:0042147">
    <property type="term" value="P:retrograde transport, endosome to Golgi"/>
    <property type="evidence" value="ECO:0007669"/>
    <property type="project" value="TreeGrafter"/>
</dbReference>
<dbReference type="GO" id="GO:0005829">
    <property type="term" value="C:cytosol"/>
    <property type="evidence" value="ECO:0007669"/>
    <property type="project" value="GOC"/>
</dbReference>
<comment type="subcellular location">
    <subcellularLocation>
        <location evidence="1">Membrane</location>
        <topology evidence="1">Multi-pass membrane protein</topology>
    </subcellularLocation>
</comment>
<protein>
    <submittedName>
        <fullName evidence="11">CSON009979 protein</fullName>
    </submittedName>
</protein>